<evidence type="ECO:0000313" key="2">
    <source>
        <dbReference type="EMBL" id="RAY15507.1"/>
    </source>
</evidence>
<keyword evidence="3" id="KW-1185">Reference proteome</keyword>
<comment type="caution">
    <text evidence="2">The sequence shown here is derived from an EMBL/GenBank/DDBJ whole genome shotgun (WGS) entry which is preliminary data.</text>
</comment>
<reference evidence="2 3" key="1">
    <citation type="submission" date="2018-06" db="EMBL/GenBank/DDBJ databases">
        <title>Actinomadura craniellae sp. nov. isolated from marine sponge Craniella sp.</title>
        <authorList>
            <person name="Li L."/>
            <person name="Xu Q.H."/>
            <person name="Lin H.W."/>
            <person name="Lu Y.H."/>
        </authorList>
    </citation>
    <scope>NUCLEOTIDE SEQUENCE [LARGE SCALE GENOMIC DNA]</scope>
    <source>
        <strain evidence="2 3">LHW63021</strain>
    </source>
</reference>
<feature type="transmembrane region" description="Helical" evidence="1">
    <location>
        <begin position="233"/>
        <end position="252"/>
    </location>
</feature>
<evidence type="ECO:0000313" key="3">
    <source>
        <dbReference type="Proteomes" id="UP000251891"/>
    </source>
</evidence>
<feature type="transmembrane region" description="Helical" evidence="1">
    <location>
        <begin position="21"/>
        <end position="37"/>
    </location>
</feature>
<keyword evidence="1" id="KW-1133">Transmembrane helix</keyword>
<feature type="transmembrane region" description="Helical" evidence="1">
    <location>
        <begin position="43"/>
        <end position="62"/>
    </location>
</feature>
<keyword evidence="1" id="KW-0472">Membrane</keyword>
<proteinExistence type="predicted"/>
<protein>
    <submittedName>
        <fullName evidence="2">Uncharacterized protein</fullName>
    </submittedName>
</protein>
<dbReference type="EMBL" id="QLYX01000003">
    <property type="protein sequence ID" value="RAY15507.1"/>
    <property type="molecule type" value="Genomic_DNA"/>
</dbReference>
<feature type="transmembrane region" description="Helical" evidence="1">
    <location>
        <begin position="493"/>
        <end position="514"/>
    </location>
</feature>
<dbReference type="Proteomes" id="UP000251891">
    <property type="component" value="Unassembled WGS sequence"/>
</dbReference>
<dbReference type="AlphaFoldDB" id="A0A365H8U3"/>
<sequence>MDHELVGSSGDDSRPAGRRRPAAGGPFALLTLLVALLPIRPVWLWAALVAAAAAAPWALGALRGRRPRPYWRLSAAGLERVGPGGTVLTRYERSRIVELALTVDDGALIVFHKFGRVSLGKLTRLGFDPASFFVTARRLGIPIHVLTGDAAGTEDGTPPPDRAAERRLLDLEADLLAAAHTLEPAPAGPGAPVELASMPTEPSPGRVAALGVLAGLLAGIGLVRAALTGPLDLADRITAGCWAAAGLLVVLLTQRWLARHTPVRWTIGPDAVRIRYGRADGPSLRSVETAALVVGSDPLGGRDPAITLAFDHRLRLLARLPARGLDPFQLAHALDERGYRVVSPDVRVPRPSAYGLDELPEIFAQVPGGRLTVDGEGLGWADGAGDVVLRMPDDRIGGLELLTISGHAWLRVYDSDGDEFFAAPLSALRISRTDLRDSARRAGLPVTDAEYDAYLSAAFHGAVSALSADPPPPDPAPPGDSGVTLDATRRSRLLAYAATVLLCEVVAVLGALWLGDDLGGFGTTLAWAAPLGLLVGLAGSWRYDRDRDRLRVSAAEIAVVTGRGRVAWRQARSGVGGVGIDDSQEGPPRLVVWSPAGRVLRRVSLPPDLGELRRVCERYGLPWGPPDAHRPASPPPEL</sequence>
<evidence type="ECO:0000256" key="1">
    <source>
        <dbReference type="SAM" id="Phobius"/>
    </source>
</evidence>
<name>A0A365H8U3_9ACTN</name>
<feature type="transmembrane region" description="Helical" evidence="1">
    <location>
        <begin position="207"/>
        <end position="227"/>
    </location>
</feature>
<organism evidence="2 3">
    <name type="scientific">Actinomadura craniellae</name>
    <dbReference type="NCBI Taxonomy" id="2231787"/>
    <lineage>
        <taxon>Bacteria</taxon>
        <taxon>Bacillati</taxon>
        <taxon>Actinomycetota</taxon>
        <taxon>Actinomycetes</taxon>
        <taxon>Streptosporangiales</taxon>
        <taxon>Thermomonosporaceae</taxon>
        <taxon>Actinomadura</taxon>
    </lineage>
</organism>
<dbReference type="RefSeq" id="WP_111863971.1">
    <property type="nucleotide sequence ID" value="NZ_QLYX01000003.1"/>
</dbReference>
<accession>A0A365H8U3</accession>
<gene>
    <name evidence="2" type="ORF">DPM19_06790</name>
</gene>
<dbReference type="OrthoDB" id="3448625at2"/>
<keyword evidence="1" id="KW-0812">Transmembrane</keyword>
<feature type="transmembrane region" description="Helical" evidence="1">
    <location>
        <begin position="520"/>
        <end position="541"/>
    </location>
</feature>